<feature type="region of interest" description="Disordered" evidence="7">
    <location>
        <begin position="19"/>
        <end position="106"/>
    </location>
</feature>
<evidence type="ECO:0000313" key="9">
    <source>
        <dbReference type="EMBL" id="KAG0469117.1"/>
    </source>
</evidence>
<feature type="domain" description="OVATE" evidence="8">
    <location>
        <begin position="203"/>
        <end position="262"/>
    </location>
</feature>
<dbReference type="GO" id="GO:0005634">
    <property type="term" value="C:nucleus"/>
    <property type="evidence" value="ECO:0007669"/>
    <property type="project" value="UniProtKB-SubCell"/>
</dbReference>
<dbReference type="PROSITE" id="PS51754">
    <property type="entry name" value="OVATE"/>
    <property type="match status" value="1"/>
</dbReference>
<evidence type="ECO:0000256" key="1">
    <source>
        <dbReference type="ARBA" id="ARBA00004123"/>
    </source>
</evidence>
<evidence type="ECO:0000256" key="4">
    <source>
        <dbReference type="ARBA" id="ARBA00023163"/>
    </source>
</evidence>
<feature type="compositionally biased region" description="Polar residues" evidence="7">
    <location>
        <begin position="40"/>
        <end position="53"/>
    </location>
</feature>
<evidence type="ECO:0000313" key="10">
    <source>
        <dbReference type="Proteomes" id="UP000639772"/>
    </source>
</evidence>
<reference evidence="9 10" key="1">
    <citation type="journal article" date="2020" name="Nat. Food">
        <title>A phased Vanilla planifolia genome enables genetic improvement of flavour and production.</title>
        <authorList>
            <person name="Hasing T."/>
            <person name="Tang H."/>
            <person name="Brym M."/>
            <person name="Khazi F."/>
            <person name="Huang T."/>
            <person name="Chambers A.H."/>
        </authorList>
    </citation>
    <scope>NUCLEOTIDE SEQUENCE [LARGE SCALE GENOMIC DNA]</scope>
    <source>
        <tissue evidence="9">Leaf</tissue>
    </source>
</reference>
<evidence type="ECO:0000256" key="7">
    <source>
        <dbReference type="SAM" id="MobiDB-lite"/>
    </source>
</evidence>
<evidence type="ECO:0000256" key="6">
    <source>
        <dbReference type="RuleBase" id="RU367028"/>
    </source>
</evidence>
<dbReference type="Proteomes" id="UP000639772">
    <property type="component" value="Chromosome 9"/>
</dbReference>
<accession>A0A835UPD9</accession>
<dbReference type="GO" id="GO:0003677">
    <property type="term" value="F:DNA binding"/>
    <property type="evidence" value="ECO:0007669"/>
    <property type="project" value="InterPro"/>
</dbReference>
<dbReference type="InterPro" id="IPR025830">
    <property type="entry name" value="DNA_bnd_dom_ovate"/>
</dbReference>
<protein>
    <recommendedName>
        <fullName evidence="6">Transcription repressor</fullName>
    </recommendedName>
    <alternativeName>
        <fullName evidence="6">Ovate family protein</fullName>
    </alternativeName>
</protein>
<feature type="compositionally biased region" description="Basic and acidic residues" evidence="7">
    <location>
        <begin position="73"/>
        <end position="90"/>
    </location>
</feature>
<evidence type="ECO:0000256" key="3">
    <source>
        <dbReference type="ARBA" id="ARBA00023015"/>
    </source>
</evidence>
<dbReference type="OrthoDB" id="1928390at2759"/>
<proteinExistence type="predicted"/>
<gene>
    <name evidence="9" type="ORF">HPP92_018445</name>
</gene>
<keyword evidence="3 6" id="KW-0805">Transcription regulation</keyword>
<dbReference type="NCBIfam" id="TIGR01568">
    <property type="entry name" value="A_thal_3678"/>
    <property type="match status" value="1"/>
</dbReference>
<dbReference type="AlphaFoldDB" id="A0A835UPD9"/>
<dbReference type="EMBL" id="JADCNM010000009">
    <property type="protein sequence ID" value="KAG0469117.1"/>
    <property type="molecule type" value="Genomic_DNA"/>
</dbReference>
<comment type="function">
    <text evidence="6">Transcriptional repressor that regulates multiple aspects of plant growth and development.</text>
</comment>
<keyword evidence="4 6" id="KW-0804">Transcription</keyword>
<dbReference type="InterPro" id="IPR006458">
    <property type="entry name" value="Ovate_C"/>
</dbReference>
<dbReference type="Pfam" id="PF13724">
    <property type="entry name" value="DNA_binding_2"/>
    <property type="match status" value="1"/>
</dbReference>
<comment type="subcellular location">
    <subcellularLocation>
        <location evidence="1 6">Nucleus</location>
    </subcellularLocation>
</comment>
<sequence>MGNYRFKFVDILPNSWFPKLKEMSRRHKSQSRVKREGKPSPNNQKPFPNVKSSTSRDEDLLSDVNSRFSPNRVDAESFHVSRLHPQEPPRRSRKRNGRKPISPKAKLVSWREEPILPRDDDVEALIDAARNLKPILTKPNKTQNVHEAATIRKKVTSTAGISPTGIRRLRMRANSPRVATKKVLPARKTVLEKDRGLPRSFAMVKSSSNPEKDFRDSMVEMIEENNIRASKDLEELLACYLFLNSNEYHGVIIKVFEEILFDLTHIRL</sequence>
<evidence type="ECO:0000256" key="5">
    <source>
        <dbReference type="ARBA" id="ARBA00023242"/>
    </source>
</evidence>
<dbReference type="GO" id="GO:0045892">
    <property type="term" value="P:negative regulation of DNA-templated transcription"/>
    <property type="evidence" value="ECO:0007669"/>
    <property type="project" value="UniProtKB-UniRule"/>
</dbReference>
<keyword evidence="5 6" id="KW-0539">Nucleus</keyword>
<comment type="caution">
    <text evidence="9">The sequence shown here is derived from an EMBL/GenBank/DDBJ whole genome shotgun (WGS) entry which is preliminary data.</text>
</comment>
<dbReference type="PANTHER" id="PTHR33057:SF151">
    <property type="entry name" value="TRANSCRIPTION REPRESSOR OFP1"/>
    <property type="match status" value="1"/>
</dbReference>
<dbReference type="PANTHER" id="PTHR33057">
    <property type="entry name" value="TRANSCRIPTION REPRESSOR OFP7-RELATED"/>
    <property type="match status" value="1"/>
</dbReference>
<organism evidence="9 10">
    <name type="scientific">Vanilla planifolia</name>
    <name type="common">Vanilla</name>
    <dbReference type="NCBI Taxonomy" id="51239"/>
    <lineage>
        <taxon>Eukaryota</taxon>
        <taxon>Viridiplantae</taxon>
        <taxon>Streptophyta</taxon>
        <taxon>Embryophyta</taxon>
        <taxon>Tracheophyta</taxon>
        <taxon>Spermatophyta</taxon>
        <taxon>Magnoliopsida</taxon>
        <taxon>Liliopsida</taxon>
        <taxon>Asparagales</taxon>
        <taxon>Orchidaceae</taxon>
        <taxon>Vanilloideae</taxon>
        <taxon>Vanilleae</taxon>
        <taxon>Vanilla</taxon>
    </lineage>
</organism>
<evidence type="ECO:0000259" key="8">
    <source>
        <dbReference type="PROSITE" id="PS51754"/>
    </source>
</evidence>
<dbReference type="InterPro" id="IPR038933">
    <property type="entry name" value="Ovate"/>
</dbReference>
<dbReference type="Pfam" id="PF04844">
    <property type="entry name" value="Ovate"/>
    <property type="match status" value="1"/>
</dbReference>
<name>A0A835UPD9_VANPL</name>
<keyword evidence="2 6" id="KW-0678">Repressor</keyword>
<evidence type="ECO:0000256" key="2">
    <source>
        <dbReference type="ARBA" id="ARBA00022491"/>
    </source>
</evidence>